<keyword evidence="4" id="KW-1185">Reference proteome</keyword>
<feature type="domain" description="DUF4283" evidence="2">
    <location>
        <begin position="251"/>
        <end position="330"/>
    </location>
</feature>
<dbReference type="Pfam" id="PF14111">
    <property type="entry name" value="DUF4283"/>
    <property type="match status" value="1"/>
</dbReference>
<name>A0AAU9RWS5_THLAR</name>
<evidence type="ECO:0000313" key="4">
    <source>
        <dbReference type="Proteomes" id="UP000836841"/>
    </source>
</evidence>
<gene>
    <name evidence="3" type="ORF">TAV2_LOCUS9074</name>
</gene>
<feature type="compositionally biased region" description="Pro residues" evidence="1">
    <location>
        <begin position="29"/>
        <end position="39"/>
    </location>
</feature>
<dbReference type="Proteomes" id="UP000836841">
    <property type="component" value="Chromosome 3"/>
</dbReference>
<evidence type="ECO:0000259" key="2">
    <source>
        <dbReference type="Pfam" id="PF14111"/>
    </source>
</evidence>
<protein>
    <recommendedName>
        <fullName evidence="2">DUF4283 domain-containing protein</fullName>
    </recommendedName>
</protein>
<proteinExistence type="predicted"/>
<organism evidence="3 4">
    <name type="scientific">Thlaspi arvense</name>
    <name type="common">Field penny-cress</name>
    <dbReference type="NCBI Taxonomy" id="13288"/>
    <lineage>
        <taxon>Eukaryota</taxon>
        <taxon>Viridiplantae</taxon>
        <taxon>Streptophyta</taxon>
        <taxon>Embryophyta</taxon>
        <taxon>Tracheophyta</taxon>
        <taxon>Spermatophyta</taxon>
        <taxon>Magnoliopsida</taxon>
        <taxon>eudicotyledons</taxon>
        <taxon>Gunneridae</taxon>
        <taxon>Pentapetalae</taxon>
        <taxon>rosids</taxon>
        <taxon>malvids</taxon>
        <taxon>Brassicales</taxon>
        <taxon>Brassicaceae</taxon>
        <taxon>Thlaspideae</taxon>
        <taxon>Thlaspi</taxon>
    </lineage>
</organism>
<sequence>MANRWLAAARSSGLNPFSAPAENSSNPPLLLPPDPPDPSHPLNLTNFPPLSSPHSPSSPLSPPLDSSLTAFVEPENVVLALPASHFSRPVVVNSSLSSDSTFFQDVAAVNLNSGILSTVPIKLSTTHSKGILSHPTLPFSSLVGNTTTSSSGCVAPVLRSEATAQVVAHQVAASVTENQTPAVNVSYQPPLVPSVNATNVPPLVNKATKTWAEKLKRVADRSLERLALIAFSPEGKPQVAIPDSVFQERDDLHKDFNICRFKGRPPTYTHIQNVLSHLWGKGQRLEIHLNAVNHSMLVRIPNEFIRNKVIQKKLWYIGECMFLVAKWDSSGGASQDLDAIPILAHLKGMPFNLMHRKGISLVAGLIGDPKERDEFTMNLVSLTEAHVKVEANLNNPLPSSVEVFRDDRSVINIDVVYPWVPPTCSNCNMLGHVIRFCPSLPLPSATARPSGLKKNTEKDKGKGKAS</sequence>
<evidence type="ECO:0000313" key="3">
    <source>
        <dbReference type="EMBL" id="CAH2052522.1"/>
    </source>
</evidence>
<feature type="compositionally biased region" description="Low complexity" evidence="1">
    <location>
        <begin position="40"/>
        <end position="64"/>
    </location>
</feature>
<evidence type="ECO:0000256" key="1">
    <source>
        <dbReference type="SAM" id="MobiDB-lite"/>
    </source>
</evidence>
<accession>A0AAU9RWS5</accession>
<feature type="region of interest" description="Disordered" evidence="1">
    <location>
        <begin position="1"/>
        <end position="64"/>
    </location>
</feature>
<dbReference type="InterPro" id="IPR025558">
    <property type="entry name" value="DUF4283"/>
</dbReference>
<dbReference type="PANTHER" id="PTHR31286">
    <property type="entry name" value="GLYCINE-RICH CELL WALL STRUCTURAL PROTEIN 1.8-LIKE"/>
    <property type="match status" value="1"/>
</dbReference>
<reference evidence="3 4" key="1">
    <citation type="submission" date="2022-03" db="EMBL/GenBank/DDBJ databases">
        <authorList>
            <person name="Nunn A."/>
            <person name="Chopra R."/>
            <person name="Nunn A."/>
            <person name="Contreras Garrido A."/>
        </authorList>
    </citation>
    <scope>NUCLEOTIDE SEQUENCE [LARGE SCALE GENOMIC DNA]</scope>
</reference>
<feature type="compositionally biased region" description="Basic and acidic residues" evidence="1">
    <location>
        <begin position="454"/>
        <end position="466"/>
    </location>
</feature>
<dbReference type="InterPro" id="IPR040256">
    <property type="entry name" value="At4g02000-like"/>
</dbReference>
<dbReference type="AlphaFoldDB" id="A0AAU9RWS5"/>
<feature type="region of interest" description="Disordered" evidence="1">
    <location>
        <begin position="446"/>
        <end position="466"/>
    </location>
</feature>
<dbReference type="PANTHER" id="PTHR31286:SF90">
    <property type="entry name" value="DUF4283 DOMAIN-CONTAINING PROTEIN"/>
    <property type="match status" value="1"/>
</dbReference>
<dbReference type="EMBL" id="OU466859">
    <property type="protein sequence ID" value="CAH2052522.1"/>
    <property type="molecule type" value="Genomic_DNA"/>
</dbReference>